<gene>
    <name evidence="1" type="ORF">ACJMK2_035831</name>
</gene>
<protein>
    <recommendedName>
        <fullName evidence="3">TATA box-binding protein-associated factor RNA polymerase I subunit A</fullName>
    </recommendedName>
</protein>
<dbReference type="Pfam" id="PF14929">
    <property type="entry name" value="TAF1_subA"/>
    <property type="match status" value="1"/>
</dbReference>
<dbReference type="PANTHER" id="PTHR32122:SF1">
    <property type="entry name" value="TATA BOX-BINDING PROTEIN-ASSOCIATED FACTOR RNA POLYMERASE I SUBUNIT A"/>
    <property type="match status" value="1"/>
</dbReference>
<dbReference type="InterPro" id="IPR039495">
    <property type="entry name" value="TAF1A"/>
</dbReference>
<comment type="caution">
    <text evidence="1">The sequence shown here is derived from an EMBL/GenBank/DDBJ whole genome shotgun (WGS) entry which is preliminary data.</text>
</comment>
<evidence type="ECO:0000313" key="2">
    <source>
        <dbReference type="Proteomes" id="UP001634394"/>
    </source>
</evidence>
<name>A0ABD3WFA0_SINWO</name>
<evidence type="ECO:0008006" key="3">
    <source>
        <dbReference type="Google" id="ProtNLM"/>
    </source>
</evidence>
<dbReference type="EMBL" id="JBJQND010000006">
    <property type="protein sequence ID" value="KAL3872616.1"/>
    <property type="molecule type" value="Genomic_DNA"/>
</dbReference>
<dbReference type="AlphaFoldDB" id="A0ABD3WFA0"/>
<accession>A0ABD3WFA0</accession>
<dbReference type="PANTHER" id="PTHR32122">
    <property type="entry name" value="TATA BOX-BINDING PROTEIN ASSOCIATED FACTOR RNA POLYMERASE I SUBUNIT A"/>
    <property type="match status" value="1"/>
</dbReference>
<sequence length="476" mass="55582">MDSDGQKNENKSIFSGGLSCQELKVKELATFLLGPSVDNSDVHDGVVQWFSELVESMKESNENSLYQQYRDDGKFLDAEKSLIVPRLLLILRECALSHRWTEVLKILHAVVREPNGTFFALWKVGLHLLYLEPDGNSALISQLVNQLKYLNELKYKDIVLEYVFYLLDTGDKQEAKQAIQNIPRLHGNKPVQKRKQYIEMLLIGYTGLIWYVEWLDNRYKLEAQDRLNAQGIASDPMSSNREFLMKMCAQRAIYHFSKLEREPGVWDIFITKHVQLLEYIEELEQAQRILKTYVEKNPENPNAHKYLYFFRVRNGANAEEEIRLLKTIADCVDSDPLVLRLCSLLQKDSQFSAVPYLFKLLDYPCWQLELSPWKMLADTLQSTFINRMASDEEMEIIRECWKVRQSWWPVFHFTSHHVGLKCDPNGSELDFHKAVVASIMCGEDNHFIIETLKKLDSEHVQELYRIQAKKKTFNLT</sequence>
<proteinExistence type="predicted"/>
<keyword evidence="2" id="KW-1185">Reference proteome</keyword>
<reference evidence="1 2" key="1">
    <citation type="submission" date="2024-11" db="EMBL/GenBank/DDBJ databases">
        <title>Chromosome-level genome assembly of the freshwater bivalve Anodonta woodiana.</title>
        <authorList>
            <person name="Chen X."/>
        </authorList>
    </citation>
    <scope>NUCLEOTIDE SEQUENCE [LARGE SCALE GENOMIC DNA]</scope>
    <source>
        <strain evidence="1">MN2024</strain>
        <tissue evidence="1">Gills</tissue>
    </source>
</reference>
<organism evidence="1 2">
    <name type="scientific">Sinanodonta woodiana</name>
    <name type="common">Chinese pond mussel</name>
    <name type="synonym">Anodonta woodiana</name>
    <dbReference type="NCBI Taxonomy" id="1069815"/>
    <lineage>
        <taxon>Eukaryota</taxon>
        <taxon>Metazoa</taxon>
        <taxon>Spiralia</taxon>
        <taxon>Lophotrochozoa</taxon>
        <taxon>Mollusca</taxon>
        <taxon>Bivalvia</taxon>
        <taxon>Autobranchia</taxon>
        <taxon>Heteroconchia</taxon>
        <taxon>Palaeoheterodonta</taxon>
        <taxon>Unionida</taxon>
        <taxon>Unionoidea</taxon>
        <taxon>Unionidae</taxon>
        <taxon>Unioninae</taxon>
        <taxon>Sinanodonta</taxon>
    </lineage>
</organism>
<dbReference type="InterPro" id="IPR052669">
    <property type="entry name" value="SL1/TIF-IB_Component"/>
</dbReference>
<dbReference type="Proteomes" id="UP001634394">
    <property type="component" value="Unassembled WGS sequence"/>
</dbReference>
<evidence type="ECO:0000313" key="1">
    <source>
        <dbReference type="EMBL" id="KAL3872616.1"/>
    </source>
</evidence>